<comment type="caution">
    <text evidence="6">The sequence shown here is derived from an EMBL/GenBank/DDBJ whole genome shotgun (WGS) entry which is preliminary data.</text>
</comment>
<evidence type="ECO:0000256" key="2">
    <source>
        <dbReference type="ARBA" id="ARBA00005806"/>
    </source>
</evidence>
<sequence>MIEKIRKTYDALPIKNESIKRWKDTGNKVFGYMCNHVPEEILFAAGIFPVKFLGSPVDIVEANQYHSIYMCHYGRSILELGLQGEYANLDGVVGAYSCEGGCNLIQVLMETVEFSYTEFLHFPHNAKTDLAFRFLLREFSRFKESLEEYIGSQITDDALKDAIAVYNENRKLLRRVYDLRGQEKIPLLTGVEVGEIARWVMEVPKSEANAILREVIKEAQRRVKKEFSGPRIHVTGTVLPDLELFELVEELGGMVVSDDLCTGSRYFWDQVATDLPPLEALARYKLERIPCSSMCSEFVAEDRVKHILDLVERYRVDAVIFTTHKWCDSQQMDRPFMIKELEKAGLPVLSAEIERTIGAGQLKTRLQAFFEMIGEQKNVS</sequence>
<dbReference type="Gene3D" id="3.40.50.11890">
    <property type="match status" value="1"/>
</dbReference>
<dbReference type="OrthoDB" id="9810278at2"/>
<dbReference type="Gene3D" id="3.40.50.11900">
    <property type="match status" value="1"/>
</dbReference>
<evidence type="ECO:0000256" key="5">
    <source>
        <dbReference type="ARBA" id="ARBA00023014"/>
    </source>
</evidence>
<keyword evidence="5" id="KW-0411">Iron-sulfur</keyword>
<evidence type="ECO:0000256" key="1">
    <source>
        <dbReference type="ARBA" id="ARBA00001966"/>
    </source>
</evidence>
<organism evidence="6 7">
    <name type="scientific">Calderihabitans maritimus</name>
    <dbReference type="NCBI Taxonomy" id="1246530"/>
    <lineage>
        <taxon>Bacteria</taxon>
        <taxon>Bacillati</taxon>
        <taxon>Bacillota</taxon>
        <taxon>Clostridia</taxon>
        <taxon>Neomoorellales</taxon>
        <taxon>Calderihabitantaceae</taxon>
        <taxon>Calderihabitans</taxon>
    </lineage>
</organism>
<evidence type="ECO:0000313" key="7">
    <source>
        <dbReference type="Proteomes" id="UP000197032"/>
    </source>
</evidence>
<dbReference type="PANTHER" id="PTHR30548:SF5">
    <property type="entry name" value="SUBUNIT OF OXYGEN-SENSITIVE 2-HYDROXYISOCAPROYL-COA DEHYDRATASE"/>
    <property type="match status" value="1"/>
</dbReference>
<reference evidence="7" key="1">
    <citation type="journal article" date="2017" name="Appl. Environ. Microbiol.">
        <title>Genomic Analysis of Calderihabitans maritimus KKC1, a Thermophilic, Hydrogenogenic, Carboxydotrophic Bacterium Isolated from Marine Sediment.</title>
        <authorList>
            <person name="Omae K."/>
            <person name="Yoneda Y."/>
            <person name="Fukuyama Y."/>
            <person name="Yoshida T."/>
            <person name="Sako Y."/>
        </authorList>
    </citation>
    <scope>NUCLEOTIDE SEQUENCE [LARGE SCALE GENOMIC DNA]</scope>
    <source>
        <strain evidence="7">KKC1</strain>
    </source>
</reference>
<proteinExistence type="inferred from homology"/>
<evidence type="ECO:0000256" key="3">
    <source>
        <dbReference type="ARBA" id="ARBA00022723"/>
    </source>
</evidence>
<gene>
    <name evidence="6" type="ORF">KKC1_21150</name>
</gene>
<dbReference type="Proteomes" id="UP000197032">
    <property type="component" value="Unassembled WGS sequence"/>
</dbReference>
<comment type="similarity">
    <text evidence="2">Belongs to the FldB/FldC dehydratase alpha/beta subunit family.</text>
</comment>
<comment type="cofactor">
    <cofactor evidence="1">
        <name>[4Fe-4S] cluster</name>
        <dbReference type="ChEBI" id="CHEBI:49883"/>
    </cofactor>
</comment>
<dbReference type="InterPro" id="IPR010327">
    <property type="entry name" value="FldB/FldC_alpha/beta"/>
</dbReference>
<dbReference type="GO" id="GO:0046872">
    <property type="term" value="F:metal ion binding"/>
    <property type="evidence" value="ECO:0007669"/>
    <property type="project" value="UniProtKB-KW"/>
</dbReference>
<keyword evidence="3" id="KW-0479">Metal-binding</keyword>
<dbReference type="AlphaFoldDB" id="A0A1Z5HUK8"/>
<evidence type="ECO:0000313" key="6">
    <source>
        <dbReference type="EMBL" id="GAW92970.1"/>
    </source>
</evidence>
<dbReference type="Pfam" id="PF06050">
    <property type="entry name" value="HGD-D"/>
    <property type="match status" value="1"/>
</dbReference>
<dbReference type="RefSeq" id="WP_088554211.1">
    <property type="nucleotide sequence ID" value="NZ_BDGJ01000111.1"/>
</dbReference>
<dbReference type="PANTHER" id="PTHR30548">
    <property type="entry name" value="2-HYDROXYGLUTARYL-COA DEHYDRATASE, D-COMPONENT-RELATED"/>
    <property type="match status" value="1"/>
</dbReference>
<dbReference type="Gene3D" id="1.20.1270.370">
    <property type="match status" value="1"/>
</dbReference>
<protein>
    <submittedName>
        <fullName evidence="6">Benzoyl-CoA reductase, gamma subunit</fullName>
    </submittedName>
</protein>
<evidence type="ECO:0000256" key="4">
    <source>
        <dbReference type="ARBA" id="ARBA00023004"/>
    </source>
</evidence>
<keyword evidence="7" id="KW-1185">Reference proteome</keyword>
<keyword evidence="4" id="KW-0408">Iron</keyword>
<dbReference type="GO" id="GO:0016836">
    <property type="term" value="F:hydro-lyase activity"/>
    <property type="evidence" value="ECO:0007669"/>
    <property type="project" value="UniProtKB-ARBA"/>
</dbReference>
<dbReference type="EMBL" id="BDGJ01000111">
    <property type="protein sequence ID" value="GAW92970.1"/>
    <property type="molecule type" value="Genomic_DNA"/>
</dbReference>
<accession>A0A1Z5HUK8</accession>
<name>A0A1Z5HUK8_9FIRM</name>
<dbReference type="GO" id="GO:0051536">
    <property type="term" value="F:iron-sulfur cluster binding"/>
    <property type="evidence" value="ECO:0007669"/>
    <property type="project" value="UniProtKB-KW"/>
</dbReference>